<sequence length="134" mass="14645">MGGEGGRQGPCIGEVPLGEEISVVPNWFLDVNLSPVILGEQGGSRCLSCGTGQEPVLKLEPVEIMELYRSPKESRGLHLYWQDTGRTSSFKSVAFPGWFLCRVPQANQPLGLTQLPGDAGRGHPITDFYFQHCD</sequence>
<dbReference type="GeneID" id="109391993"/>
<dbReference type="GO" id="GO:0005149">
    <property type="term" value="F:interleukin-1 receptor binding"/>
    <property type="evidence" value="ECO:0007669"/>
    <property type="project" value="UniProtKB-UniRule"/>
</dbReference>
<gene>
    <name evidence="6" type="primary">IL36RN</name>
</gene>
<dbReference type="KEGG" id="hai:109391993"/>
<keyword evidence="5" id="KW-1185">Reference proteome</keyword>
<dbReference type="SMART" id="SM00125">
    <property type="entry name" value="IL1"/>
    <property type="match status" value="1"/>
</dbReference>
<comment type="similarity">
    <text evidence="2 4">Belongs to the IL-1 family.</text>
</comment>
<name>A0A8B7SQA2_HIPAR</name>
<evidence type="ECO:0000313" key="5">
    <source>
        <dbReference type="Proteomes" id="UP000694851"/>
    </source>
</evidence>
<dbReference type="SUPFAM" id="SSF50353">
    <property type="entry name" value="Cytokine"/>
    <property type="match status" value="1"/>
</dbReference>
<dbReference type="Pfam" id="PF00340">
    <property type="entry name" value="IL1"/>
    <property type="match status" value="1"/>
</dbReference>
<dbReference type="InterPro" id="IPR003297">
    <property type="entry name" value="IL-1RA/IL-36"/>
</dbReference>
<dbReference type="AlphaFoldDB" id="A0A8B7SQA2"/>
<dbReference type="GO" id="GO:0071222">
    <property type="term" value="P:cellular response to lipopolysaccharide"/>
    <property type="evidence" value="ECO:0007669"/>
    <property type="project" value="TreeGrafter"/>
</dbReference>
<evidence type="ECO:0000256" key="4">
    <source>
        <dbReference type="RuleBase" id="RU003753"/>
    </source>
</evidence>
<dbReference type="PRINTS" id="PR01360">
    <property type="entry name" value="INTRLEUKIN1X"/>
</dbReference>
<dbReference type="OrthoDB" id="9442925at2759"/>
<dbReference type="GO" id="GO:0005615">
    <property type="term" value="C:extracellular space"/>
    <property type="evidence" value="ECO:0007669"/>
    <property type="project" value="InterPro"/>
</dbReference>
<dbReference type="InterPro" id="IPR000975">
    <property type="entry name" value="IL-1_fam"/>
</dbReference>
<proteinExistence type="inferred from homology"/>
<dbReference type="Gene3D" id="2.80.10.50">
    <property type="match status" value="1"/>
</dbReference>
<evidence type="ECO:0000256" key="1">
    <source>
        <dbReference type="ARBA" id="ARBA00004613"/>
    </source>
</evidence>
<dbReference type="PRINTS" id="PR00264">
    <property type="entry name" value="INTERLEUKIN1"/>
</dbReference>
<protein>
    <recommendedName>
        <fullName evidence="4">Interleukin-1</fullName>
    </recommendedName>
</protein>
<evidence type="ECO:0000256" key="2">
    <source>
        <dbReference type="ARBA" id="ARBA00010448"/>
    </source>
</evidence>
<evidence type="ECO:0000256" key="3">
    <source>
        <dbReference type="ARBA" id="ARBA00022525"/>
    </source>
</evidence>
<dbReference type="GO" id="GO:0005125">
    <property type="term" value="F:cytokine activity"/>
    <property type="evidence" value="ECO:0007669"/>
    <property type="project" value="UniProtKB-UniRule"/>
</dbReference>
<dbReference type="GO" id="GO:0002437">
    <property type="term" value="P:inflammatory response to antigenic stimulus"/>
    <property type="evidence" value="ECO:0007669"/>
    <property type="project" value="TreeGrafter"/>
</dbReference>
<dbReference type="Proteomes" id="UP000694851">
    <property type="component" value="Unplaced"/>
</dbReference>
<reference evidence="6" key="1">
    <citation type="submission" date="2025-08" db="UniProtKB">
        <authorList>
            <consortium name="RefSeq"/>
        </authorList>
    </citation>
    <scope>IDENTIFICATION</scope>
    <source>
        <tissue evidence="6">Muscle</tissue>
    </source>
</reference>
<dbReference type="RefSeq" id="XP_019515552.1">
    <property type="nucleotide sequence ID" value="XM_019660007.1"/>
</dbReference>
<evidence type="ECO:0000313" key="6">
    <source>
        <dbReference type="RefSeq" id="XP_019515552.1"/>
    </source>
</evidence>
<dbReference type="InterPro" id="IPR008996">
    <property type="entry name" value="IL1/FGF"/>
</dbReference>
<keyword evidence="3 4" id="KW-0964">Secreted</keyword>
<comment type="subcellular location">
    <subcellularLocation>
        <location evidence="1 4">Secreted</location>
    </subcellularLocation>
</comment>
<keyword evidence="6" id="KW-0675">Receptor</keyword>
<dbReference type="CTD" id="26525"/>
<dbReference type="PANTHER" id="PTHR10078:SF32">
    <property type="entry name" value="INTERLEUKIN-36 RECEPTOR ANTAGONIST PROTEIN"/>
    <property type="match status" value="1"/>
</dbReference>
<dbReference type="PANTHER" id="PTHR10078">
    <property type="entry name" value="INTERLEUKIN-1 FAMILY MEMBER"/>
    <property type="match status" value="1"/>
</dbReference>
<organism evidence="5 6">
    <name type="scientific">Hipposideros armiger</name>
    <name type="common">Great Himalayan leaf-nosed bat</name>
    <dbReference type="NCBI Taxonomy" id="186990"/>
    <lineage>
        <taxon>Eukaryota</taxon>
        <taxon>Metazoa</taxon>
        <taxon>Chordata</taxon>
        <taxon>Craniata</taxon>
        <taxon>Vertebrata</taxon>
        <taxon>Euteleostomi</taxon>
        <taxon>Mammalia</taxon>
        <taxon>Eutheria</taxon>
        <taxon>Laurasiatheria</taxon>
        <taxon>Chiroptera</taxon>
        <taxon>Yinpterochiroptera</taxon>
        <taxon>Rhinolophoidea</taxon>
        <taxon>Hipposideridae</taxon>
        <taxon>Hipposideros</taxon>
    </lineage>
</organism>
<accession>A0A8B7SQA2</accession>